<evidence type="ECO:0000313" key="19">
    <source>
        <dbReference type="Proteomes" id="UP000440578"/>
    </source>
</evidence>
<dbReference type="Gene3D" id="1.20.120.550">
    <property type="entry name" value="Membrane associated eicosanoid/glutathione metabolism-like domain"/>
    <property type="match status" value="1"/>
</dbReference>
<dbReference type="EMBL" id="VIIS01001584">
    <property type="protein sequence ID" value="KAF0296063.1"/>
    <property type="molecule type" value="Genomic_DNA"/>
</dbReference>
<evidence type="ECO:0000256" key="16">
    <source>
        <dbReference type="ARBA" id="ARBA00049385"/>
    </source>
</evidence>
<keyword evidence="8" id="KW-1000">Mitochondrion outer membrane</keyword>
<dbReference type="AlphaFoldDB" id="A0A6A4VQX7"/>
<evidence type="ECO:0000256" key="3">
    <source>
        <dbReference type="ARBA" id="ARBA00004477"/>
    </source>
</evidence>
<dbReference type="GO" id="GO:0005741">
    <property type="term" value="C:mitochondrial outer membrane"/>
    <property type="evidence" value="ECO:0007669"/>
    <property type="project" value="UniProtKB-SubCell"/>
</dbReference>
<comment type="subunit">
    <text evidence="14">Homotrimer; The trimer binds only one molecule of glutathione.</text>
</comment>
<keyword evidence="9" id="KW-0256">Endoplasmic reticulum</keyword>
<evidence type="ECO:0000256" key="2">
    <source>
        <dbReference type="ARBA" id="ARBA00004294"/>
    </source>
</evidence>
<dbReference type="Pfam" id="PF01124">
    <property type="entry name" value="MAPEG"/>
    <property type="match status" value="1"/>
</dbReference>
<keyword evidence="10 17" id="KW-1133">Transmembrane helix</keyword>
<evidence type="ECO:0000256" key="5">
    <source>
        <dbReference type="ARBA" id="ARBA00012452"/>
    </source>
</evidence>
<evidence type="ECO:0000256" key="17">
    <source>
        <dbReference type="SAM" id="Phobius"/>
    </source>
</evidence>
<dbReference type="FunFam" id="1.20.120.550:FF:000002">
    <property type="entry name" value="Microsomal glutathione S-transferase 1"/>
    <property type="match status" value="1"/>
</dbReference>
<keyword evidence="12" id="KW-0496">Mitochondrion</keyword>
<dbReference type="PANTHER" id="PTHR10689">
    <property type="entry name" value="MICROSOMAL GLUTATHIONE S-TRANSFERASE 1"/>
    <property type="match status" value="1"/>
</dbReference>
<keyword evidence="7 17" id="KW-0812">Transmembrane</keyword>
<keyword evidence="11" id="KW-0007">Acetylation</keyword>
<organism evidence="18 19">
    <name type="scientific">Amphibalanus amphitrite</name>
    <name type="common">Striped barnacle</name>
    <name type="synonym">Balanus amphitrite</name>
    <dbReference type="NCBI Taxonomy" id="1232801"/>
    <lineage>
        <taxon>Eukaryota</taxon>
        <taxon>Metazoa</taxon>
        <taxon>Ecdysozoa</taxon>
        <taxon>Arthropoda</taxon>
        <taxon>Crustacea</taxon>
        <taxon>Multicrustacea</taxon>
        <taxon>Cirripedia</taxon>
        <taxon>Thoracica</taxon>
        <taxon>Thoracicalcarea</taxon>
        <taxon>Balanomorpha</taxon>
        <taxon>Balanoidea</taxon>
        <taxon>Balanidae</taxon>
        <taxon>Amphibalaninae</taxon>
        <taxon>Amphibalanus</taxon>
    </lineage>
</organism>
<evidence type="ECO:0000256" key="12">
    <source>
        <dbReference type="ARBA" id="ARBA00023128"/>
    </source>
</evidence>
<comment type="caution">
    <text evidence="18">The sequence shown here is derived from an EMBL/GenBank/DDBJ whole genome shotgun (WGS) entry which is preliminary data.</text>
</comment>
<dbReference type="OrthoDB" id="193139at2759"/>
<keyword evidence="19" id="KW-1185">Reference proteome</keyword>
<evidence type="ECO:0000256" key="10">
    <source>
        <dbReference type="ARBA" id="ARBA00022989"/>
    </source>
</evidence>
<dbReference type="EC" id="2.5.1.18" evidence="5"/>
<dbReference type="GO" id="GO:0005789">
    <property type="term" value="C:endoplasmic reticulum membrane"/>
    <property type="evidence" value="ECO:0007669"/>
    <property type="project" value="UniProtKB-SubCell"/>
</dbReference>
<evidence type="ECO:0000256" key="1">
    <source>
        <dbReference type="ARBA" id="ARBA00003701"/>
    </source>
</evidence>
<keyword evidence="6 18" id="KW-0808">Transferase</keyword>
<evidence type="ECO:0000256" key="9">
    <source>
        <dbReference type="ARBA" id="ARBA00022824"/>
    </source>
</evidence>
<comment type="similarity">
    <text evidence="4">Belongs to the MAPEG family.</text>
</comment>
<evidence type="ECO:0000256" key="14">
    <source>
        <dbReference type="ARBA" id="ARBA00038540"/>
    </source>
</evidence>
<dbReference type="GO" id="GO:0004364">
    <property type="term" value="F:glutathione transferase activity"/>
    <property type="evidence" value="ECO:0007669"/>
    <property type="project" value="UniProtKB-EC"/>
</dbReference>
<evidence type="ECO:0000256" key="6">
    <source>
        <dbReference type="ARBA" id="ARBA00022679"/>
    </source>
</evidence>
<name>A0A6A4VQX7_AMPAM</name>
<gene>
    <name evidence="18" type="primary">Mgst1</name>
    <name evidence="18" type="ORF">FJT64_006476</name>
</gene>
<evidence type="ECO:0000256" key="11">
    <source>
        <dbReference type="ARBA" id="ARBA00022990"/>
    </source>
</evidence>
<protein>
    <recommendedName>
        <fullName evidence="15">Microsomal glutathione S-transferase 1</fullName>
        <ecNumber evidence="5">2.5.1.18</ecNumber>
    </recommendedName>
</protein>
<evidence type="ECO:0000256" key="4">
    <source>
        <dbReference type="ARBA" id="ARBA00010459"/>
    </source>
</evidence>
<accession>A0A6A4VQX7</accession>
<dbReference type="PANTHER" id="PTHR10689:SF6">
    <property type="entry name" value="MICROSOMAL GLUTATHIONE S-TRANSFERASE 1"/>
    <property type="match status" value="1"/>
</dbReference>
<feature type="transmembrane region" description="Helical" evidence="17">
    <location>
        <begin position="123"/>
        <end position="146"/>
    </location>
</feature>
<evidence type="ECO:0000256" key="15">
    <source>
        <dbReference type="ARBA" id="ARBA00039397"/>
    </source>
</evidence>
<evidence type="ECO:0000256" key="7">
    <source>
        <dbReference type="ARBA" id="ARBA00022692"/>
    </source>
</evidence>
<proteinExistence type="inferred from homology"/>
<reference evidence="18 19" key="1">
    <citation type="submission" date="2019-07" db="EMBL/GenBank/DDBJ databases">
        <title>Draft genome assembly of a fouling barnacle, Amphibalanus amphitrite (Darwin, 1854): The first reference genome for Thecostraca.</title>
        <authorList>
            <person name="Kim W."/>
        </authorList>
    </citation>
    <scope>NUCLEOTIDE SEQUENCE [LARGE SCALE GENOMIC DNA]</scope>
    <source>
        <strain evidence="18">SNU_AA5</strain>
        <tissue evidence="18">Soma without cirri and trophi</tissue>
    </source>
</reference>
<comment type="catalytic activity">
    <reaction evidence="16">
        <text>RX + glutathione = an S-substituted glutathione + a halide anion + H(+)</text>
        <dbReference type="Rhea" id="RHEA:16437"/>
        <dbReference type="ChEBI" id="CHEBI:15378"/>
        <dbReference type="ChEBI" id="CHEBI:16042"/>
        <dbReference type="ChEBI" id="CHEBI:17792"/>
        <dbReference type="ChEBI" id="CHEBI:57925"/>
        <dbReference type="ChEBI" id="CHEBI:90779"/>
        <dbReference type="EC" id="2.5.1.18"/>
    </reaction>
    <physiologicalReaction direction="left-to-right" evidence="16">
        <dbReference type="Rhea" id="RHEA:16438"/>
    </physiologicalReaction>
</comment>
<evidence type="ECO:0000256" key="13">
    <source>
        <dbReference type="ARBA" id="ARBA00023136"/>
    </source>
</evidence>
<dbReference type="InterPro" id="IPR001129">
    <property type="entry name" value="Membr-assoc_MAPEG"/>
</dbReference>
<feature type="transmembrane region" description="Helical" evidence="17">
    <location>
        <begin position="16"/>
        <end position="34"/>
    </location>
</feature>
<keyword evidence="13 17" id="KW-0472">Membrane</keyword>
<dbReference type="InterPro" id="IPR040162">
    <property type="entry name" value="MGST1-like"/>
</dbReference>
<sequence>MTDKILLSVDSDLFKLYLFYAAVLVVKVGVMSFLTSRQKWSKKVFSNPEDAQLRGGKFDLSDPDVLRVKRAHLNDLENVLPFLALCPLYLATGPGERVAGMLIRLFAAARVLHSFFYLNEISLWRSVAFGVGITITTYMATSVICFTF</sequence>
<dbReference type="Proteomes" id="UP000440578">
    <property type="component" value="Unassembled WGS sequence"/>
</dbReference>
<dbReference type="InterPro" id="IPR023352">
    <property type="entry name" value="MAPEG-like_dom_sf"/>
</dbReference>
<comment type="function">
    <text evidence="1">Conjugation of reduced glutathione to a wide number of exogenous and endogenous hydrophobic electrophiles.</text>
</comment>
<evidence type="ECO:0000256" key="8">
    <source>
        <dbReference type="ARBA" id="ARBA00022787"/>
    </source>
</evidence>
<evidence type="ECO:0000313" key="18">
    <source>
        <dbReference type="EMBL" id="KAF0296063.1"/>
    </source>
</evidence>
<comment type="subcellular location">
    <subcellularLocation>
        <location evidence="3">Endoplasmic reticulum membrane</location>
        <topology evidence="3">Multi-pass membrane protein</topology>
    </subcellularLocation>
    <subcellularLocation>
        <location evidence="2">Mitochondrion outer membrane</location>
    </subcellularLocation>
</comment>
<dbReference type="SUPFAM" id="SSF161084">
    <property type="entry name" value="MAPEG domain-like"/>
    <property type="match status" value="1"/>
</dbReference>